<evidence type="ECO:0000313" key="3">
    <source>
        <dbReference type="Proteomes" id="UP000675284"/>
    </source>
</evidence>
<dbReference type="Pfam" id="PF07454">
    <property type="entry name" value="SpoIIP"/>
    <property type="match status" value="1"/>
</dbReference>
<dbReference type="Proteomes" id="UP000675284">
    <property type="component" value="Unassembled WGS sequence"/>
</dbReference>
<protein>
    <submittedName>
        <fullName evidence="2">Stage II sporulation protein P</fullName>
    </submittedName>
</protein>
<accession>A0A941DR33</accession>
<comment type="caution">
    <text evidence="2">The sequence shown here is derived from an EMBL/GenBank/DDBJ whole genome shotgun (WGS) entry which is preliminary data.</text>
</comment>
<feature type="compositionally biased region" description="Basic and acidic residues" evidence="1">
    <location>
        <begin position="134"/>
        <end position="147"/>
    </location>
</feature>
<organism evidence="2 3">
    <name type="scientific">Virgibacillus salarius</name>
    <dbReference type="NCBI Taxonomy" id="447199"/>
    <lineage>
        <taxon>Bacteria</taxon>
        <taxon>Bacillati</taxon>
        <taxon>Bacillota</taxon>
        <taxon>Bacilli</taxon>
        <taxon>Bacillales</taxon>
        <taxon>Bacillaceae</taxon>
        <taxon>Virgibacillus</taxon>
    </lineage>
</organism>
<evidence type="ECO:0000313" key="2">
    <source>
        <dbReference type="EMBL" id="MBR7795080.1"/>
    </source>
</evidence>
<feature type="region of interest" description="Disordered" evidence="1">
    <location>
        <begin position="117"/>
        <end position="156"/>
    </location>
</feature>
<dbReference type="InterPro" id="IPR010897">
    <property type="entry name" value="Spore_II_P"/>
</dbReference>
<sequence>MNLKNTLLTSVISTVILLLLVAFITLPKIHADLFHVPLISKITESTIFSDALLFIMSTEIPQLDNHLEENGMETPKFSRLLFEGTSGITPNNFNSLLNLELPGLTAYSNNIYTAGADKNSTNIPMESPPPDFEDLLKEDSNNKKTEQPNEESDDKDNAEIFIYHSHSWEAFLPLLGDSKKKPSDASSTDNSKNIVMVGSLLTEQLEKQGITTFHDTTNVTAELHKKGWDYYDSYKYSRQTIEEVMASNNHVNYLIDIHRDAQRKEKTTINVHGKNYAKLYFIVGVEHNKYKENLKFVEALNDRLKEKYPGISRGIYLKDKSEGNGIYNQDLSAKSILIEVGGVDNNKEELSNTTEALAKVISDYHMNAEKVNADG</sequence>
<keyword evidence="3" id="KW-1185">Reference proteome</keyword>
<evidence type="ECO:0000256" key="1">
    <source>
        <dbReference type="SAM" id="MobiDB-lite"/>
    </source>
</evidence>
<gene>
    <name evidence="2" type="ORF">KCX74_03375</name>
</gene>
<dbReference type="EMBL" id="JAGSOT010000006">
    <property type="protein sequence ID" value="MBR7795080.1"/>
    <property type="molecule type" value="Genomic_DNA"/>
</dbReference>
<dbReference type="AlphaFoldDB" id="A0A941DR33"/>
<dbReference type="SUPFAM" id="SSF53187">
    <property type="entry name" value="Zn-dependent exopeptidases"/>
    <property type="match status" value="1"/>
</dbReference>
<dbReference type="Gene3D" id="3.40.630.40">
    <property type="entry name" value="Zn-dependent exopeptidases"/>
    <property type="match status" value="1"/>
</dbReference>
<dbReference type="RefSeq" id="WP_166529952.1">
    <property type="nucleotide sequence ID" value="NZ_JAGSOT010000006.1"/>
</dbReference>
<dbReference type="NCBIfam" id="TIGR02867">
    <property type="entry name" value="spore_II_P"/>
    <property type="match status" value="1"/>
</dbReference>
<reference evidence="2" key="1">
    <citation type="submission" date="2021-04" db="EMBL/GenBank/DDBJ databases">
        <title>Isolation and polyphasic classification of algal microorganism.</title>
        <authorList>
            <person name="Wang S."/>
        </authorList>
    </citation>
    <scope>NUCLEOTIDE SEQUENCE</scope>
    <source>
        <strain evidence="2">720a</strain>
    </source>
</reference>
<proteinExistence type="predicted"/>
<name>A0A941DR33_9BACI</name>